<evidence type="ECO:0000313" key="1">
    <source>
        <dbReference type="EMBL" id="KAK7247220.1"/>
    </source>
</evidence>
<keyword evidence="2" id="KW-1185">Reference proteome</keyword>
<proteinExistence type="predicted"/>
<dbReference type="AlphaFoldDB" id="A0AAN9E6V7"/>
<sequence length="67" mass="7593">MSSINELITYSSTIQLCKVMDLNSSEILKVHHAPILTPLLYIFFHSLHTFLIHSLTLSNLPTRPITS</sequence>
<organism evidence="1 2">
    <name type="scientific">Crotalaria pallida</name>
    <name type="common">Smooth rattlebox</name>
    <name type="synonym">Crotalaria striata</name>
    <dbReference type="NCBI Taxonomy" id="3830"/>
    <lineage>
        <taxon>Eukaryota</taxon>
        <taxon>Viridiplantae</taxon>
        <taxon>Streptophyta</taxon>
        <taxon>Embryophyta</taxon>
        <taxon>Tracheophyta</taxon>
        <taxon>Spermatophyta</taxon>
        <taxon>Magnoliopsida</taxon>
        <taxon>eudicotyledons</taxon>
        <taxon>Gunneridae</taxon>
        <taxon>Pentapetalae</taxon>
        <taxon>rosids</taxon>
        <taxon>fabids</taxon>
        <taxon>Fabales</taxon>
        <taxon>Fabaceae</taxon>
        <taxon>Papilionoideae</taxon>
        <taxon>50 kb inversion clade</taxon>
        <taxon>genistoids sensu lato</taxon>
        <taxon>core genistoids</taxon>
        <taxon>Crotalarieae</taxon>
        <taxon>Crotalaria</taxon>
    </lineage>
</organism>
<comment type="caution">
    <text evidence="1">The sequence shown here is derived from an EMBL/GenBank/DDBJ whole genome shotgun (WGS) entry which is preliminary data.</text>
</comment>
<name>A0AAN9E6V7_CROPI</name>
<accession>A0AAN9E6V7</accession>
<protein>
    <submittedName>
        <fullName evidence="1">Uncharacterized protein</fullName>
    </submittedName>
</protein>
<reference evidence="1 2" key="1">
    <citation type="submission" date="2024-01" db="EMBL/GenBank/DDBJ databases">
        <title>The genomes of 5 underutilized Papilionoideae crops provide insights into root nodulation and disease resistanc.</title>
        <authorList>
            <person name="Yuan L."/>
        </authorList>
    </citation>
    <scope>NUCLEOTIDE SEQUENCE [LARGE SCALE GENOMIC DNA]</scope>
    <source>
        <strain evidence="1">ZHUSHIDOU_FW_LH</strain>
        <tissue evidence="1">Leaf</tissue>
    </source>
</reference>
<evidence type="ECO:0000313" key="2">
    <source>
        <dbReference type="Proteomes" id="UP001372338"/>
    </source>
</evidence>
<dbReference type="Proteomes" id="UP001372338">
    <property type="component" value="Unassembled WGS sequence"/>
</dbReference>
<gene>
    <name evidence="1" type="ORF">RIF29_42097</name>
</gene>
<dbReference type="EMBL" id="JAYWIO010000008">
    <property type="protein sequence ID" value="KAK7247220.1"/>
    <property type="molecule type" value="Genomic_DNA"/>
</dbReference>